<evidence type="ECO:0000256" key="1">
    <source>
        <dbReference type="SAM" id="SignalP"/>
    </source>
</evidence>
<feature type="domain" description="SsuA/THI5-like" evidence="2">
    <location>
        <begin position="43"/>
        <end position="255"/>
    </location>
</feature>
<keyword evidence="4" id="KW-1185">Reference proteome</keyword>
<organism evidence="3 4">
    <name type="scientific">Pseudothauera rhizosphaerae</name>
    <dbReference type="NCBI Taxonomy" id="2565932"/>
    <lineage>
        <taxon>Bacteria</taxon>
        <taxon>Pseudomonadati</taxon>
        <taxon>Pseudomonadota</taxon>
        <taxon>Betaproteobacteria</taxon>
        <taxon>Rhodocyclales</taxon>
        <taxon>Zoogloeaceae</taxon>
        <taxon>Pseudothauera</taxon>
    </lineage>
</organism>
<gene>
    <name evidence="3" type="ORF">E6O51_13415</name>
</gene>
<name>A0A4S4AMS2_9RHOO</name>
<reference evidence="3 4" key="1">
    <citation type="submission" date="2019-04" db="EMBL/GenBank/DDBJ databases">
        <title>Azoarcus rhizosphaerae sp. nov. isolated from rhizosphere of Ficus religiosa.</title>
        <authorList>
            <person name="Lin S.-Y."/>
            <person name="Hameed A."/>
            <person name="Hsu Y.-H."/>
            <person name="Young C.-C."/>
        </authorList>
    </citation>
    <scope>NUCLEOTIDE SEQUENCE [LARGE SCALE GENOMIC DNA]</scope>
    <source>
        <strain evidence="3 4">CC-YHH848</strain>
    </source>
</reference>
<dbReference type="InterPro" id="IPR015168">
    <property type="entry name" value="SsuA/THI5"/>
</dbReference>
<dbReference type="Pfam" id="PF09084">
    <property type="entry name" value="NMT1"/>
    <property type="match status" value="1"/>
</dbReference>
<dbReference type="AlphaFoldDB" id="A0A4S4AMS2"/>
<protein>
    <submittedName>
        <fullName evidence="3">ABC transporter substrate-binding protein</fullName>
    </submittedName>
</protein>
<dbReference type="SUPFAM" id="SSF53850">
    <property type="entry name" value="Periplasmic binding protein-like II"/>
    <property type="match status" value="1"/>
</dbReference>
<keyword evidence="1" id="KW-0732">Signal</keyword>
<accession>A0A4S4AMS2</accession>
<feature type="chain" id="PRO_5020751560" evidence="1">
    <location>
        <begin position="24"/>
        <end position="322"/>
    </location>
</feature>
<dbReference type="PANTHER" id="PTHR30024">
    <property type="entry name" value="ALIPHATIC SULFONATES-BINDING PROTEIN-RELATED"/>
    <property type="match status" value="1"/>
</dbReference>
<comment type="caution">
    <text evidence="3">The sequence shown here is derived from an EMBL/GenBank/DDBJ whole genome shotgun (WGS) entry which is preliminary data.</text>
</comment>
<dbReference type="Gene3D" id="3.40.190.10">
    <property type="entry name" value="Periplasmic binding protein-like II"/>
    <property type="match status" value="2"/>
</dbReference>
<proteinExistence type="predicted"/>
<evidence type="ECO:0000313" key="3">
    <source>
        <dbReference type="EMBL" id="THF60471.1"/>
    </source>
</evidence>
<dbReference type="RefSeq" id="WP_136385505.1">
    <property type="nucleotide sequence ID" value="NZ_SSOD01000010.1"/>
</dbReference>
<evidence type="ECO:0000313" key="4">
    <source>
        <dbReference type="Proteomes" id="UP000307956"/>
    </source>
</evidence>
<feature type="signal peptide" evidence="1">
    <location>
        <begin position="1"/>
        <end position="23"/>
    </location>
</feature>
<dbReference type="EMBL" id="SSOD01000010">
    <property type="protein sequence ID" value="THF60471.1"/>
    <property type="molecule type" value="Genomic_DNA"/>
</dbReference>
<sequence>MRLTTLLSAAGLAFAVLAAPAQAADAKKELFPIKYANVQWFDPVYIADAKGWFAEEGLKIDWVGEVPAAQLVPAVASRKVDITNRMTPLVLTARQGGAKLTLIAAGAQTTPERPHMKYLVKTGSPIKSIQDFKGKKIGINSFGACSEYVLKEYLSRNGLDGSVEFVVLPDPNMEQALTQGLIDVGVLHSPFHEKAVITGTATEVFSDYAVDKGEPGMLPYFTHDDFIKENPEAVKKFVKVLVRASNWVNQNHDEAGKIFAKARGLDPQYSGSWSYYENGLIQDGPVQWWIDYLVGIGQLKAGSQKASEVYTNRFNPYYVAKQ</sequence>
<evidence type="ECO:0000259" key="2">
    <source>
        <dbReference type="Pfam" id="PF09084"/>
    </source>
</evidence>
<dbReference type="OrthoDB" id="8892982at2"/>
<dbReference type="Proteomes" id="UP000307956">
    <property type="component" value="Unassembled WGS sequence"/>
</dbReference>